<evidence type="ECO:0000313" key="3">
    <source>
        <dbReference type="Proteomes" id="UP001497644"/>
    </source>
</evidence>
<dbReference type="AlphaFoldDB" id="A0AAV2NSR8"/>
<keyword evidence="3" id="KW-1185">Reference proteome</keyword>
<protein>
    <submittedName>
        <fullName evidence="2">Uncharacterized protein</fullName>
    </submittedName>
</protein>
<proteinExistence type="predicted"/>
<organism evidence="2 3">
    <name type="scientific">Lasius platythorax</name>
    <dbReference type="NCBI Taxonomy" id="488582"/>
    <lineage>
        <taxon>Eukaryota</taxon>
        <taxon>Metazoa</taxon>
        <taxon>Ecdysozoa</taxon>
        <taxon>Arthropoda</taxon>
        <taxon>Hexapoda</taxon>
        <taxon>Insecta</taxon>
        <taxon>Pterygota</taxon>
        <taxon>Neoptera</taxon>
        <taxon>Endopterygota</taxon>
        <taxon>Hymenoptera</taxon>
        <taxon>Apocrita</taxon>
        <taxon>Aculeata</taxon>
        <taxon>Formicoidea</taxon>
        <taxon>Formicidae</taxon>
        <taxon>Formicinae</taxon>
        <taxon>Lasius</taxon>
        <taxon>Lasius</taxon>
    </lineage>
</organism>
<dbReference type="EMBL" id="OZ034826">
    <property type="protein sequence ID" value="CAL1682122.1"/>
    <property type="molecule type" value="Genomic_DNA"/>
</dbReference>
<name>A0AAV2NSR8_9HYME</name>
<sequence length="109" mass="12275">METKARSCRCPRDGIDRRESGTRREIRFIYYAARAAYTTQMLTRNLLRFTMSRDTSCVGKQRQKTAAPTDVGCLPPRRQPVQASRLLPFWRTGGGPSSPGMQHSLTPGT</sequence>
<feature type="compositionally biased region" description="Polar residues" evidence="1">
    <location>
        <begin position="99"/>
        <end position="109"/>
    </location>
</feature>
<reference evidence="2" key="1">
    <citation type="submission" date="2024-04" db="EMBL/GenBank/DDBJ databases">
        <authorList>
            <consortium name="Molecular Ecology Group"/>
        </authorList>
    </citation>
    <scope>NUCLEOTIDE SEQUENCE</scope>
</reference>
<accession>A0AAV2NSR8</accession>
<dbReference type="Proteomes" id="UP001497644">
    <property type="component" value="Chromosome 3"/>
</dbReference>
<feature type="region of interest" description="Disordered" evidence="1">
    <location>
        <begin position="60"/>
        <end position="109"/>
    </location>
</feature>
<evidence type="ECO:0000256" key="1">
    <source>
        <dbReference type="SAM" id="MobiDB-lite"/>
    </source>
</evidence>
<gene>
    <name evidence="2" type="ORF">LPLAT_LOCUS7996</name>
</gene>
<evidence type="ECO:0000313" key="2">
    <source>
        <dbReference type="EMBL" id="CAL1682122.1"/>
    </source>
</evidence>